<protein>
    <submittedName>
        <fullName evidence="2">Mycoredoxin</fullName>
        <ecNumber evidence="2">1.20.4.3</ecNumber>
    </submittedName>
</protein>
<evidence type="ECO:0000313" key="3">
    <source>
        <dbReference type="Proteomes" id="UP000517916"/>
    </source>
</evidence>
<evidence type="ECO:0000259" key="1">
    <source>
        <dbReference type="Pfam" id="PF00462"/>
    </source>
</evidence>
<dbReference type="SUPFAM" id="SSF52833">
    <property type="entry name" value="Thioredoxin-like"/>
    <property type="match status" value="1"/>
</dbReference>
<dbReference type="GO" id="GO:0016491">
    <property type="term" value="F:oxidoreductase activity"/>
    <property type="evidence" value="ECO:0007669"/>
    <property type="project" value="UniProtKB-KW"/>
</dbReference>
<dbReference type="InterPro" id="IPR036249">
    <property type="entry name" value="Thioredoxin-like_sf"/>
</dbReference>
<name>A0ABR6BQS9_9PSEU</name>
<dbReference type="Gene3D" id="3.40.30.10">
    <property type="entry name" value="Glutaredoxin"/>
    <property type="match status" value="1"/>
</dbReference>
<proteinExistence type="predicted"/>
<dbReference type="Proteomes" id="UP000517916">
    <property type="component" value="Unassembled WGS sequence"/>
</dbReference>
<dbReference type="CDD" id="cd02976">
    <property type="entry name" value="NrdH"/>
    <property type="match status" value="1"/>
</dbReference>
<dbReference type="EMBL" id="JACJID010000005">
    <property type="protein sequence ID" value="MBA8929275.1"/>
    <property type="molecule type" value="Genomic_DNA"/>
</dbReference>
<dbReference type="InterPro" id="IPR051548">
    <property type="entry name" value="Grx-like_ET"/>
</dbReference>
<dbReference type="RefSeq" id="WP_025361937.1">
    <property type="nucleotide sequence ID" value="NZ_BAAABQ010000022.1"/>
</dbReference>
<evidence type="ECO:0000313" key="2">
    <source>
        <dbReference type="EMBL" id="MBA8929275.1"/>
    </source>
</evidence>
<accession>A0ABR6BQS9</accession>
<keyword evidence="3" id="KW-1185">Reference proteome</keyword>
<dbReference type="PANTHER" id="PTHR34386">
    <property type="entry name" value="GLUTAREDOXIN"/>
    <property type="match status" value="1"/>
</dbReference>
<reference evidence="2 3" key="1">
    <citation type="submission" date="2020-08" db="EMBL/GenBank/DDBJ databases">
        <title>Genomic Encyclopedia of Archaeal and Bacterial Type Strains, Phase II (KMG-II): from individual species to whole genera.</title>
        <authorList>
            <person name="Goeker M."/>
        </authorList>
    </citation>
    <scope>NUCLEOTIDE SEQUENCE [LARGE SCALE GENOMIC DNA]</scope>
    <source>
        <strain evidence="2 3">DSM 43850</strain>
    </source>
</reference>
<dbReference type="InterPro" id="IPR002109">
    <property type="entry name" value="Glutaredoxin"/>
</dbReference>
<dbReference type="Pfam" id="PF00462">
    <property type="entry name" value="Glutaredoxin"/>
    <property type="match status" value="1"/>
</dbReference>
<feature type="domain" description="Glutaredoxin" evidence="1">
    <location>
        <begin position="5"/>
        <end position="62"/>
    </location>
</feature>
<gene>
    <name evidence="2" type="ORF">BC739_006493</name>
</gene>
<dbReference type="PROSITE" id="PS51354">
    <property type="entry name" value="GLUTAREDOXIN_2"/>
    <property type="match status" value="1"/>
</dbReference>
<dbReference type="EC" id="1.20.4.3" evidence="2"/>
<comment type="caution">
    <text evidence="2">The sequence shown here is derived from an EMBL/GenBank/DDBJ whole genome shotgun (WGS) entry which is preliminary data.</text>
</comment>
<dbReference type="PANTHER" id="PTHR34386:SF1">
    <property type="entry name" value="GLUTAREDOXIN-LIKE PROTEIN NRDH"/>
    <property type="match status" value="1"/>
</dbReference>
<sequence length="89" mass="9472">MSTEVLVHVRPGCPFCDMLRAGLQRSGLAYRELDIWQDPDAAAAVRAAANGNETVPTVNVGSTWMVNPSAAEVLAAVAREAPELLPQAR</sequence>
<organism evidence="2 3">
    <name type="scientific">Kutzneria viridogrisea</name>
    <dbReference type="NCBI Taxonomy" id="47990"/>
    <lineage>
        <taxon>Bacteria</taxon>
        <taxon>Bacillati</taxon>
        <taxon>Actinomycetota</taxon>
        <taxon>Actinomycetes</taxon>
        <taxon>Pseudonocardiales</taxon>
        <taxon>Pseudonocardiaceae</taxon>
        <taxon>Kutzneria</taxon>
    </lineage>
</organism>
<keyword evidence="2" id="KW-0560">Oxidoreductase</keyword>